<evidence type="ECO:0000313" key="3">
    <source>
        <dbReference type="EMBL" id="SVB44488.1"/>
    </source>
</evidence>
<feature type="domain" description="Peptidase S9A N-terminal" evidence="2">
    <location>
        <begin position="22"/>
        <end position="210"/>
    </location>
</feature>
<gene>
    <name evidence="3" type="ORF">METZ01_LOCUS197342</name>
</gene>
<evidence type="ECO:0000256" key="1">
    <source>
        <dbReference type="ARBA" id="ARBA00005228"/>
    </source>
</evidence>
<name>A0A382E1H8_9ZZZZ</name>
<dbReference type="PANTHER" id="PTHR11757:SF19">
    <property type="entry name" value="PROLYL ENDOPEPTIDASE-LIKE"/>
    <property type="match status" value="1"/>
</dbReference>
<dbReference type="Pfam" id="PF02897">
    <property type="entry name" value="Peptidase_S9_N"/>
    <property type="match status" value="1"/>
</dbReference>
<accession>A0A382E1H8</accession>
<dbReference type="InterPro" id="IPR023302">
    <property type="entry name" value="Pept_S9A_N"/>
</dbReference>
<dbReference type="InterPro" id="IPR051543">
    <property type="entry name" value="Serine_Peptidase_S9A"/>
</dbReference>
<dbReference type="GO" id="GO:0004252">
    <property type="term" value="F:serine-type endopeptidase activity"/>
    <property type="evidence" value="ECO:0007669"/>
    <property type="project" value="InterPro"/>
</dbReference>
<dbReference type="Gene3D" id="2.130.10.120">
    <property type="entry name" value="Prolyl oligopeptidase, N-terminal domain"/>
    <property type="match status" value="1"/>
</dbReference>
<evidence type="ECO:0000259" key="2">
    <source>
        <dbReference type="Pfam" id="PF02897"/>
    </source>
</evidence>
<reference evidence="3" key="1">
    <citation type="submission" date="2018-05" db="EMBL/GenBank/DDBJ databases">
        <authorList>
            <person name="Lanie J.A."/>
            <person name="Ng W.-L."/>
            <person name="Kazmierczak K.M."/>
            <person name="Andrzejewski T.M."/>
            <person name="Davidsen T.M."/>
            <person name="Wayne K.J."/>
            <person name="Tettelin H."/>
            <person name="Glass J.I."/>
            <person name="Rusch D."/>
            <person name="Podicherti R."/>
            <person name="Tsui H.-C.T."/>
            <person name="Winkler M.E."/>
        </authorList>
    </citation>
    <scope>NUCLEOTIDE SEQUENCE</scope>
</reference>
<sequence length="210" mass="23857">MSACLGGCINTGESSNMSEPQPPLAEQRTYSYSHHGITVDDPYHWLKDQNYPDVTDADVLSYLAAENDYFTAVMRPIQSLVDELFEEIKQRQKPDDATVPMRNRGYYYQSSFSVNAQYRVHSRWSVETSNPSADDMEVILDEPTLAKEHDYFSLGAFAVSDDGRYLAYSTDTDGSERYTLVIRDLHTGQLLDERIANTIDSPVWATDNRT</sequence>
<proteinExistence type="inferred from homology"/>
<dbReference type="Gene3D" id="3.40.50.1820">
    <property type="entry name" value="alpha/beta hydrolase"/>
    <property type="match status" value="1"/>
</dbReference>
<dbReference type="SUPFAM" id="SSF50993">
    <property type="entry name" value="Peptidase/esterase 'gauge' domain"/>
    <property type="match status" value="1"/>
</dbReference>
<protein>
    <recommendedName>
        <fullName evidence="2">Peptidase S9A N-terminal domain-containing protein</fullName>
    </recommendedName>
</protein>
<dbReference type="EMBL" id="UINC01042191">
    <property type="protein sequence ID" value="SVB44488.1"/>
    <property type="molecule type" value="Genomic_DNA"/>
</dbReference>
<organism evidence="3">
    <name type="scientific">marine metagenome</name>
    <dbReference type="NCBI Taxonomy" id="408172"/>
    <lineage>
        <taxon>unclassified sequences</taxon>
        <taxon>metagenomes</taxon>
        <taxon>ecological metagenomes</taxon>
    </lineage>
</organism>
<feature type="non-terminal residue" evidence="3">
    <location>
        <position position="210"/>
    </location>
</feature>
<dbReference type="AlphaFoldDB" id="A0A382E1H8"/>
<dbReference type="InterPro" id="IPR029058">
    <property type="entry name" value="AB_hydrolase_fold"/>
</dbReference>
<dbReference type="PANTHER" id="PTHR11757">
    <property type="entry name" value="PROTEASE FAMILY S9A OLIGOPEPTIDASE"/>
    <property type="match status" value="1"/>
</dbReference>
<comment type="similarity">
    <text evidence="1">Belongs to the peptidase S9A family.</text>
</comment>